<evidence type="ECO:0000313" key="1">
    <source>
        <dbReference type="EMBL" id="OGF97788.1"/>
    </source>
</evidence>
<name>A0A1F5YC68_9BACT</name>
<dbReference type="Proteomes" id="UP000179034">
    <property type="component" value="Unassembled WGS sequence"/>
</dbReference>
<organism evidence="1 2">
    <name type="scientific">Candidatus Glassbacteria bacterium RBG_16_58_8</name>
    <dbReference type="NCBI Taxonomy" id="1817866"/>
    <lineage>
        <taxon>Bacteria</taxon>
        <taxon>Candidatus Glassiibacteriota</taxon>
    </lineage>
</organism>
<dbReference type="EMBL" id="MFIW01000052">
    <property type="protein sequence ID" value="OGF97788.1"/>
    <property type="molecule type" value="Genomic_DNA"/>
</dbReference>
<accession>A0A1F5YC68</accession>
<evidence type="ECO:0000313" key="2">
    <source>
        <dbReference type="Proteomes" id="UP000179034"/>
    </source>
</evidence>
<reference evidence="1 2" key="1">
    <citation type="journal article" date="2016" name="Nat. Commun.">
        <title>Thousands of microbial genomes shed light on interconnected biogeochemical processes in an aquifer system.</title>
        <authorList>
            <person name="Anantharaman K."/>
            <person name="Brown C.T."/>
            <person name="Hug L.A."/>
            <person name="Sharon I."/>
            <person name="Castelle C.J."/>
            <person name="Probst A.J."/>
            <person name="Thomas B.C."/>
            <person name="Singh A."/>
            <person name="Wilkins M.J."/>
            <person name="Karaoz U."/>
            <person name="Brodie E.L."/>
            <person name="Williams K.H."/>
            <person name="Hubbard S.S."/>
            <person name="Banfield J.F."/>
        </authorList>
    </citation>
    <scope>NUCLEOTIDE SEQUENCE [LARGE SCALE GENOMIC DNA]</scope>
</reference>
<protein>
    <submittedName>
        <fullName evidence="1">Uncharacterized protein</fullName>
    </submittedName>
</protein>
<gene>
    <name evidence="1" type="ORF">A2Z06_00530</name>
</gene>
<comment type="caution">
    <text evidence="1">The sequence shown here is derived from an EMBL/GenBank/DDBJ whole genome shotgun (WGS) entry which is preliminary data.</text>
</comment>
<sequence>MWSYLGKGAFPKDPGIAFLPPPLLLRRNESKGKKPDASLPVQIAEDAQANCGFPILTEVGETLSYFMQSVYKNAYTFSVRGTSDRSWE</sequence>
<dbReference type="AlphaFoldDB" id="A0A1F5YC68"/>
<proteinExistence type="predicted"/>